<gene>
    <name evidence="2" type="ORF">UFOPK2399_00683</name>
</gene>
<evidence type="ECO:0000256" key="1">
    <source>
        <dbReference type="SAM" id="Phobius"/>
    </source>
</evidence>
<sequence>MSDTAMAAPMPGAAAGSPPAYEVPTGPLVPTKLLAIPAVSLAILIAGILANTEWALGFLHVGFGAVWTGFDLFAGFMVGPILKRLDPPMRVAFMKRYGPKMLVVMPTLATITLAAGFQLARKAEFLTMPYPRHWWLVASFALVGVMATSAFAILLPSNLQVLMELRKPAPNFALVGKLSARYGTFAAVAGVTQLLTLIIMTRLASF</sequence>
<keyword evidence="1" id="KW-0812">Transmembrane</keyword>
<dbReference type="EMBL" id="CAEZXP010000001">
    <property type="protein sequence ID" value="CAB4690564.1"/>
    <property type="molecule type" value="Genomic_DNA"/>
</dbReference>
<organism evidence="2">
    <name type="scientific">freshwater metagenome</name>
    <dbReference type="NCBI Taxonomy" id="449393"/>
    <lineage>
        <taxon>unclassified sequences</taxon>
        <taxon>metagenomes</taxon>
        <taxon>ecological metagenomes</taxon>
    </lineage>
</organism>
<feature type="transmembrane region" description="Helical" evidence="1">
    <location>
        <begin position="180"/>
        <end position="200"/>
    </location>
</feature>
<feature type="transmembrane region" description="Helical" evidence="1">
    <location>
        <begin position="102"/>
        <end position="121"/>
    </location>
</feature>
<feature type="transmembrane region" description="Helical" evidence="1">
    <location>
        <begin position="133"/>
        <end position="159"/>
    </location>
</feature>
<name>A0A6J6P1W0_9ZZZZ</name>
<feature type="transmembrane region" description="Helical" evidence="1">
    <location>
        <begin position="58"/>
        <end position="82"/>
    </location>
</feature>
<proteinExistence type="predicted"/>
<keyword evidence="1" id="KW-0472">Membrane</keyword>
<dbReference type="AlphaFoldDB" id="A0A6J6P1W0"/>
<protein>
    <submittedName>
        <fullName evidence="2">Unannotated protein</fullName>
    </submittedName>
</protein>
<keyword evidence="1" id="KW-1133">Transmembrane helix</keyword>
<accession>A0A6J6P1W0</accession>
<feature type="transmembrane region" description="Helical" evidence="1">
    <location>
        <begin position="33"/>
        <end position="52"/>
    </location>
</feature>
<reference evidence="2" key="1">
    <citation type="submission" date="2020-05" db="EMBL/GenBank/DDBJ databases">
        <authorList>
            <person name="Chiriac C."/>
            <person name="Salcher M."/>
            <person name="Ghai R."/>
            <person name="Kavagutti S V."/>
        </authorList>
    </citation>
    <scope>NUCLEOTIDE SEQUENCE</scope>
</reference>
<evidence type="ECO:0000313" key="2">
    <source>
        <dbReference type="EMBL" id="CAB4690564.1"/>
    </source>
</evidence>